<dbReference type="GO" id="GO:0004326">
    <property type="term" value="F:tetrahydrofolylpolyglutamate synthase activity"/>
    <property type="evidence" value="ECO:0007669"/>
    <property type="project" value="UniProtKB-EC"/>
</dbReference>
<evidence type="ECO:0000256" key="7">
    <source>
        <dbReference type="ARBA" id="ARBA00022842"/>
    </source>
</evidence>
<keyword evidence="4" id="KW-0479">Metal-binding</keyword>
<dbReference type="GO" id="GO:0005737">
    <property type="term" value="C:cytoplasm"/>
    <property type="evidence" value="ECO:0007669"/>
    <property type="project" value="TreeGrafter"/>
</dbReference>
<evidence type="ECO:0000313" key="14">
    <source>
        <dbReference type="Proteomes" id="UP000176420"/>
    </source>
</evidence>
<dbReference type="Pfam" id="PF08245">
    <property type="entry name" value="Mur_ligase_M"/>
    <property type="match status" value="1"/>
</dbReference>
<dbReference type="InterPro" id="IPR004101">
    <property type="entry name" value="Mur_ligase_C"/>
</dbReference>
<dbReference type="Gene3D" id="3.40.1190.10">
    <property type="entry name" value="Mur-like, catalytic domain"/>
    <property type="match status" value="1"/>
</dbReference>
<keyword evidence="7" id="KW-0460">Magnesium</keyword>
<comment type="catalytic activity">
    <reaction evidence="9">
        <text>(6S)-5,6,7,8-tetrahydrofolyl-(gamma-L-Glu)(n) + L-glutamate + ATP = (6S)-5,6,7,8-tetrahydrofolyl-(gamma-L-Glu)(n+1) + ADP + phosphate + H(+)</text>
        <dbReference type="Rhea" id="RHEA:10580"/>
        <dbReference type="Rhea" id="RHEA-COMP:14738"/>
        <dbReference type="Rhea" id="RHEA-COMP:14740"/>
        <dbReference type="ChEBI" id="CHEBI:15378"/>
        <dbReference type="ChEBI" id="CHEBI:29985"/>
        <dbReference type="ChEBI" id="CHEBI:30616"/>
        <dbReference type="ChEBI" id="CHEBI:43474"/>
        <dbReference type="ChEBI" id="CHEBI:141005"/>
        <dbReference type="ChEBI" id="CHEBI:456216"/>
        <dbReference type="EC" id="6.3.2.17"/>
    </reaction>
</comment>
<feature type="domain" description="Mur ligase central" evidence="12">
    <location>
        <begin position="59"/>
        <end position="242"/>
    </location>
</feature>
<keyword evidence="6 10" id="KW-0067">ATP-binding</keyword>
<evidence type="ECO:0000256" key="10">
    <source>
        <dbReference type="PIRNR" id="PIRNR001563"/>
    </source>
</evidence>
<dbReference type="NCBIfam" id="TIGR01499">
    <property type="entry name" value="folC"/>
    <property type="match status" value="1"/>
</dbReference>
<feature type="domain" description="Mur ligase C-terminal" evidence="11">
    <location>
        <begin position="285"/>
        <end position="412"/>
    </location>
</feature>
<evidence type="ECO:0000256" key="2">
    <source>
        <dbReference type="ARBA" id="ARBA00013025"/>
    </source>
</evidence>
<dbReference type="Pfam" id="PF02875">
    <property type="entry name" value="Mur_ligase_C"/>
    <property type="match status" value="1"/>
</dbReference>
<dbReference type="GO" id="GO:0005524">
    <property type="term" value="F:ATP binding"/>
    <property type="evidence" value="ECO:0007669"/>
    <property type="project" value="UniProtKB-KW"/>
</dbReference>
<evidence type="ECO:0000256" key="8">
    <source>
        <dbReference type="ARBA" id="ARBA00030592"/>
    </source>
</evidence>
<dbReference type="SUPFAM" id="SSF53244">
    <property type="entry name" value="MurD-like peptide ligases, peptide-binding domain"/>
    <property type="match status" value="1"/>
</dbReference>
<dbReference type="InterPro" id="IPR001645">
    <property type="entry name" value="Folylpolyglutamate_synth"/>
</dbReference>
<dbReference type="GO" id="GO:0008841">
    <property type="term" value="F:dihydrofolate synthase activity"/>
    <property type="evidence" value="ECO:0007669"/>
    <property type="project" value="TreeGrafter"/>
</dbReference>
<protein>
    <recommendedName>
        <fullName evidence="2">tetrahydrofolate synthase</fullName>
        <ecNumber evidence="2">6.3.2.17</ecNumber>
    </recommendedName>
    <alternativeName>
        <fullName evidence="8">Tetrahydrofolylpolyglutamate synthase</fullName>
    </alternativeName>
</protein>
<evidence type="ECO:0000313" key="13">
    <source>
        <dbReference type="EMBL" id="OGY88290.1"/>
    </source>
</evidence>
<dbReference type="PANTHER" id="PTHR11136">
    <property type="entry name" value="FOLYLPOLYGLUTAMATE SYNTHASE-RELATED"/>
    <property type="match status" value="1"/>
</dbReference>
<reference evidence="13 14" key="1">
    <citation type="journal article" date="2016" name="Nat. Commun.">
        <title>Thousands of microbial genomes shed light on interconnected biogeochemical processes in an aquifer system.</title>
        <authorList>
            <person name="Anantharaman K."/>
            <person name="Brown C.T."/>
            <person name="Hug L.A."/>
            <person name="Sharon I."/>
            <person name="Castelle C.J."/>
            <person name="Probst A.J."/>
            <person name="Thomas B.C."/>
            <person name="Singh A."/>
            <person name="Wilkins M.J."/>
            <person name="Karaoz U."/>
            <person name="Brodie E.L."/>
            <person name="Williams K.H."/>
            <person name="Hubbard S.S."/>
            <person name="Banfield J.F."/>
        </authorList>
    </citation>
    <scope>NUCLEOTIDE SEQUENCE [LARGE SCALE GENOMIC DNA]</scope>
</reference>
<evidence type="ECO:0000256" key="3">
    <source>
        <dbReference type="ARBA" id="ARBA00022598"/>
    </source>
</evidence>
<dbReference type="Proteomes" id="UP000176420">
    <property type="component" value="Unassembled WGS sequence"/>
</dbReference>
<dbReference type="EMBL" id="MHKI01000003">
    <property type="protein sequence ID" value="OGY88290.1"/>
    <property type="molecule type" value="Genomic_DNA"/>
</dbReference>
<sequence length="438" mass="49091">MIFSDYKKAVRRLEKTIQPLKKSYMDSTVQKNGKFFLERTQRLMAKLKNPEKNFNYIHVAGTAGKGSTATMIYEVLHAARYNVGLHTSPHVSTTLERMQVRGKLINPQSFIWAVNKVLPLVERLKHNDPWRPSYSEIAFAVALIAFKKEHCQWLVIETSCGGRYDLTNIIPAPLICILTNVSLDHTEVLGKTVTAIAWHKAGIIKKNSVIFSAETKPSVRKIFNKEAKKFHQKIHYAQPAKNFTLIMPGAHQQNNAALAEAAAKHLKIKPAMIKKGLQKARLPARIEILQKKPLIILDGAHDLAKILALTKTLKQFKPWGKFYLIFAAKKGKKVTELLAPLAKLVDTAYLTSFQLPGFGSIPSSQVGRVLHKINPAIKIILEPVATKALSACLKNCRQKNADKNPLILITGSLYLCGKLRQSFILEQGIVEKRNCFPV</sequence>
<dbReference type="PANTHER" id="PTHR11136:SF0">
    <property type="entry name" value="DIHYDROFOLATE SYNTHETASE-RELATED"/>
    <property type="match status" value="1"/>
</dbReference>
<accession>A0A1G2BJ15</accession>
<evidence type="ECO:0000259" key="12">
    <source>
        <dbReference type="Pfam" id="PF08245"/>
    </source>
</evidence>
<dbReference type="PIRSF" id="PIRSF001563">
    <property type="entry name" value="Folylpolyglu_synth"/>
    <property type="match status" value="1"/>
</dbReference>
<dbReference type="InterPro" id="IPR036565">
    <property type="entry name" value="Mur-like_cat_sf"/>
</dbReference>
<comment type="caution">
    <text evidence="13">The sequence shown here is derived from an EMBL/GenBank/DDBJ whole genome shotgun (WGS) entry which is preliminary data.</text>
</comment>
<dbReference type="Gene3D" id="3.90.190.20">
    <property type="entry name" value="Mur ligase, C-terminal domain"/>
    <property type="match status" value="1"/>
</dbReference>
<evidence type="ECO:0000256" key="4">
    <source>
        <dbReference type="ARBA" id="ARBA00022723"/>
    </source>
</evidence>
<comment type="similarity">
    <text evidence="1 10">Belongs to the folylpolyglutamate synthase family.</text>
</comment>
<keyword evidence="5 10" id="KW-0547">Nucleotide-binding</keyword>
<dbReference type="InterPro" id="IPR013221">
    <property type="entry name" value="Mur_ligase_cen"/>
</dbReference>
<evidence type="ECO:0000256" key="6">
    <source>
        <dbReference type="ARBA" id="ARBA00022840"/>
    </source>
</evidence>
<dbReference type="InterPro" id="IPR036615">
    <property type="entry name" value="Mur_ligase_C_dom_sf"/>
</dbReference>
<name>A0A1G2BJ15_9BACT</name>
<evidence type="ECO:0000259" key="11">
    <source>
        <dbReference type="Pfam" id="PF02875"/>
    </source>
</evidence>
<dbReference type="GO" id="GO:0046872">
    <property type="term" value="F:metal ion binding"/>
    <property type="evidence" value="ECO:0007669"/>
    <property type="project" value="UniProtKB-KW"/>
</dbReference>
<proteinExistence type="inferred from homology"/>
<evidence type="ECO:0000256" key="1">
    <source>
        <dbReference type="ARBA" id="ARBA00008276"/>
    </source>
</evidence>
<dbReference type="AlphaFoldDB" id="A0A1G2BJ15"/>
<dbReference type="EC" id="6.3.2.17" evidence="2"/>
<organism evidence="13 14">
    <name type="scientific">Candidatus Kerfeldbacteria bacterium RIFOXYB2_FULL_38_14</name>
    <dbReference type="NCBI Taxonomy" id="1798547"/>
    <lineage>
        <taxon>Bacteria</taxon>
        <taxon>Candidatus Kerfeldiibacteriota</taxon>
    </lineage>
</organism>
<dbReference type="SUPFAM" id="SSF53623">
    <property type="entry name" value="MurD-like peptide ligases, catalytic domain"/>
    <property type="match status" value="1"/>
</dbReference>
<evidence type="ECO:0000256" key="5">
    <source>
        <dbReference type="ARBA" id="ARBA00022741"/>
    </source>
</evidence>
<evidence type="ECO:0000256" key="9">
    <source>
        <dbReference type="ARBA" id="ARBA00047493"/>
    </source>
</evidence>
<gene>
    <name evidence="13" type="ORF">A2319_03830</name>
</gene>
<keyword evidence="3 10" id="KW-0436">Ligase</keyword>